<dbReference type="InterPro" id="IPR000587">
    <property type="entry name" value="Creatinase_N"/>
</dbReference>
<keyword evidence="6" id="KW-0645">Protease</keyword>
<keyword evidence="2" id="KW-0378">Hydrolase</keyword>
<dbReference type="InterPro" id="IPR050659">
    <property type="entry name" value="Peptidase_M24B"/>
</dbReference>
<comment type="caution">
    <text evidence="6">The sequence shown here is derived from an EMBL/GenBank/DDBJ whole genome shotgun (WGS) entry which is preliminary data.</text>
</comment>
<dbReference type="InterPro" id="IPR000994">
    <property type="entry name" value="Pept_M24"/>
</dbReference>
<keyword evidence="1 3" id="KW-0479">Metal-binding</keyword>
<evidence type="ECO:0000259" key="4">
    <source>
        <dbReference type="Pfam" id="PF00557"/>
    </source>
</evidence>
<proteinExistence type="inferred from homology"/>
<protein>
    <submittedName>
        <fullName evidence="6">Aminopeptidase P family protein</fullName>
    </submittedName>
</protein>
<feature type="domain" description="Peptidase M24" evidence="4">
    <location>
        <begin position="148"/>
        <end position="349"/>
    </location>
</feature>
<dbReference type="PANTHER" id="PTHR46112:SF9">
    <property type="entry name" value="XAA-PRO AMINOPEPTIDASE"/>
    <property type="match status" value="1"/>
</dbReference>
<dbReference type="SUPFAM" id="SSF55920">
    <property type="entry name" value="Creatinase/aminopeptidase"/>
    <property type="match status" value="1"/>
</dbReference>
<evidence type="ECO:0000259" key="5">
    <source>
        <dbReference type="Pfam" id="PF01321"/>
    </source>
</evidence>
<dbReference type="InterPro" id="IPR036005">
    <property type="entry name" value="Creatinase/aminopeptidase-like"/>
</dbReference>
<accession>A0A7C4JLL7</accession>
<dbReference type="Gene3D" id="3.90.230.10">
    <property type="entry name" value="Creatinase/methionine aminopeptidase superfamily"/>
    <property type="match status" value="1"/>
</dbReference>
<dbReference type="Pfam" id="PF00557">
    <property type="entry name" value="Peptidase_M24"/>
    <property type="match status" value="1"/>
</dbReference>
<dbReference type="GO" id="GO:0046872">
    <property type="term" value="F:metal ion binding"/>
    <property type="evidence" value="ECO:0007669"/>
    <property type="project" value="UniProtKB-KW"/>
</dbReference>
<sequence length="366" mass="41362">MIQINKLERIAEEKGVDAVVIGSTDNIAYFLDVKVVGDAVLLLYFSRDRVELYTPLLEYYRFRDTLPSDVEVYALSKTIKPIDAKVLDDDFKTIVKKIIENHKKVGIDLSHNSPHTRVFTTLPQDKVVDVSDNIDRTRMIKEDWELDRISRAIDTTGYCIYRLINNLNEDTSETALAGLFEYEARQKGVEELAFTPLTLFKPGNSYPHNLPSSRKIGSNNLILIDVGVKIENRCSDITRMVIYGKLSDEELRIIEVVEEALNTAIHAIEPGVKAKDIDKAARDVLEKHGLSTRFIHGLGHGLGVNVHEPPYIRIGSETVIEPGMVFTIEPGIYFNGKFGVRLEEDIYVSKTKAVVLSKDIERVFII</sequence>
<keyword evidence="6" id="KW-0031">Aminopeptidase</keyword>
<dbReference type="EMBL" id="DTBP01000023">
    <property type="protein sequence ID" value="HGQ74136.1"/>
    <property type="molecule type" value="Genomic_DNA"/>
</dbReference>
<gene>
    <name evidence="6" type="ORF">ENU20_03565</name>
</gene>
<dbReference type="Pfam" id="PF01321">
    <property type="entry name" value="Creatinase_N"/>
    <property type="match status" value="1"/>
</dbReference>
<name>A0A7C4JLL7_STAMA</name>
<dbReference type="SUPFAM" id="SSF53092">
    <property type="entry name" value="Creatinase/prolidase N-terminal domain"/>
    <property type="match status" value="1"/>
</dbReference>
<dbReference type="GO" id="GO:0004177">
    <property type="term" value="F:aminopeptidase activity"/>
    <property type="evidence" value="ECO:0007669"/>
    <property type="project" value="UniProtKB-KW"/>
</dbReference>
<evidence type="ECO:0000256" key="3">
    <source>
        <dbReference type="RuleBase" id="RU000590"/>
    </source>
</evidence>
<evidence type="ECO:0000256" key="2">
    <source>
        <dbReference type="ARBA" id="ARBA00022801"/>
    </source>
</evidence>
<evidence type="ECO:0000256" key="1">
    <source>
        <dbReference type="ARBA" id="ARBA00022723"/>
    </source>
</evidence>
<dbReference type="Gene3D" id="3.40.350.10">
    <property type="entry name" value="Creatinase/prolidase N-terminal domain"/>
    <property type="match status" value="1"/>
</dbReference>
<dbReference type="InterPro" id="IPR029149">
    <property type="entry name" value="Creatin/AminoP/Spt16_N"/>
</dbReference>
<dbReference type="PROSITE" id="PS00491">
    <property type="entry name" value="PROLINE_PEPTIDASE"/>
    <property type="match status" value="1"/>
</dbReference>
<reference evidence="6" key="1">
    <citation type="journal article" date="2020" name="mSystems">
        <title>Genome- and Community-Level Interaction Insights into Carbon Utilization and Element Cycling Functions of Hydrothermarchaeota in Hydrothermal Sediment.</title>
        <authorList>
            <person name="Zhou Z."/>
            <person name="Liu Y."/>
            <person name="Xu W."/>
            <person name="Pan J."/>
            <person name="Luo Z.H."/>
            <person name="Li M."/>
        </authorList>
    </citation>
    <scope>NUCLEOTIDE SEQUENCE [LARGE SCALE GENOMIC DNA]</scope>
    <source>
        <strain evidence="6">SpSt-648</strain>
    </source>
</reference>
<evidence type="ECO:0000313" key="6">
    <source>
        <dbReference type="EMBL" id="HGQ74136.1"/>
    </source>
</evidence>
<dbReference type="AlphaFoldDB" id="A0A7C4JLL7"/>
<feature type="domain" description="Creatinase N-terminal" evidence="5">
    <location>
        <begin position="4"/>
        <end position="140"/>
    </location>
</feature>
<organism evidence="6">
    <name type="scientific">Staphylothermus marinus</name>
    <dbReference type="NCBI Taxonomy" id="2280"/>
    <lineage>
        <taxon>Archaea</taxon>
        <taxon>Thermoproteota</taxon>
        <taxon>Thermoprotei</taxon>
        <taxon>Desulfurococcales</taxon>
        <taxon>Desulfurococcaceae</taxon>
        <taxon>Staphylothermus</taxon>
    </lineage>
</organism>
<dbReference type="InterPro" id="IPR001131">
    <property type="entry name" value="Peptidase_M24B_aminopep-P_CS"/>
</dbReference>
<comment type="similarity">
    <text evidence="3">Belongs to the peptidase M24B family.</text>
</comment>
<dbReference type="PANTHER" id="PTHR46112">
    <property type="entry name" value="AMINOPEPTIDASE"/>
    <property type="match status" value="1"/>
</dbReference>